<evidence type="ECO:0000259" key="3">
    <source>
        <dbReference type="Pfam" id="PF00975"/>
    </source>
</evidence>
<dbReference type="InterPro" id="IPR029058">
    <property type="entry name" value="AB_hydrolase_fold"/>
</dbReference>
<gene>
    <name evidence="5" type="primary">LOC103375829</name>
</gene>
<feature type="domain" description="Thioesterase" evidence="3">
    <location>
        <begin position="3"/>
        <end position="87"/>
    </location>
</feature>
<keyword evidence="4" id="KW-1185">Reference proteome</keyword>
<dbReference type="PANTHER" id="PTHR11487:SF0">
    <property type="entry name" value="S-ACYL FATTY ACID SYNTHASE THIOESTERASE, MEDIUM CHAIN"/>
    <property type="match status" value="1"/>
</dbReference>
<dbReference type="Pfam" id="PF00975">
    <property type="entry name" value="Thioesterase"/>
    <property type="match status" value="1"/>
</dbReference>
<dbReference type="SUPFAM" id="SSF53474">
    <property type="entry name" value="alpha/beta-Hydrolases"/>
    <property type="match status" value="1"/>
</dbReference>
<reference evidence="5" key="1">
    <citation type="submission" date="2025-08" db="UniProtKB">
        <authorList>
            <consortium name="RefSeq"/>
        </authorList>
    </citation>
    <scope>IDENTIFICATION</scope>
</reference>
<dbReference type="EC" id="3.1.2.14" evidence="2"/>
<evidence type="ECO:0000313" key="5">
    <source>
        <dbReference type="RefSeq" id="XP_008304362.1"/>
    </source>
</evidence>
<dbReference type="RefSeq" id="XP_008304362.1">
    <property type="nucleotide sequence ID" value="XM_008306140.1"/>
</dbReference>
<dbReference type="GO" id="GO:0032787">
    <property type="term" value="P:monocarboxylic acid metabolic process"/>
    <property type="evidence" value="ECO:0007669"/>
    <property type="project" value="UniProtKB-ARBA"/>
</dbReference>
<comment type="similarity">
    <text evidence="1">Belongs to the thioesterase family.</text>
</comment>
<dbReference type="Proteomes" id="UP000694891">
    <property type="component" value="Unplaced"/>
</dbReference>
<proteinExistence type="inferred from homology"/>
<dbReference type="PANTHER" id="PTHR11487">
    <property type="entry name" value="THIOESTERASE"/>
    <property type="match status" value="1"/>
</dbReference>
<protein>
    <recommendedName>
        <fullName evidence="2">oleoyl-[acyl-carrier-protein] hydrolase</fullName>
        <ecNumber evidence="2">3.1.2.14</ecNumber>
    </recommendedName>
</protein>
<accession>A0A9Y4NVJ4</accession>
<dbReference type="InterPro" id="IPR001031">
    <property type="entry name" value="Thioesterase"/>
</dbReference>
<dbReference type="AlphaFoldDB" id="A0A9Y4NVJ4"/>
<dbReference type="GO" id="GO:0008610">
    <property type="term" value="P:lipid biosynthetic process"/>
    <property type="evidence" value="ECO:0007669"/>
    <property type="project" value="TreeGrafter"/>
</dbReference>
<dbReference type="GO" id="GO:0016297">
    <property type="term" value="F:fatty acyl-[ACP] hydrolase activity"/>
    <property type="evidence" value="ECO:0007669"/>
    <property type="project" value="UniProtKB-EC"/>
</dbReference>
<evidence type="ECO:0000313" key="4">
    <source>
        <dbReference type="Proteomes" id="UP000694891"/>
    </source>
</evidence>
<name>A0A9Y4NVJ4_9TELE</name>
<sequence>MFSVLALKLPGRESRAREPFFEDMQQIVEEVVDVLLPLLQEKPFALFGHSFGAFTSFAVAEALKKHHNVEPAHMFLSGASAPYVRTHRNTVSFTSVNTNTQEELNTWNVD</sequence>
<organism evidence="4 5">
    <name type="scientific">Stegastes partitus</name>
    <name type="common">bicolor damselfish</name>
    <dbReference type="NCBI Taxonomy" id="144197"/>
    <lineage>
        <taxon>Eukaryota</taxon>
        <taxon>Metazoa</taxon>
        <taxon>Chordata</taxon>
        <taxon>Craniata</taxon>
        <taxon>Vertebrata</taxon>
        <taxon>Euteleostomi</taxon>
        <taxon>Actinopterygii</taxon>
        <taxon>Neopterygii</taxon>
        <taxon>Teleostei</taxon>
        <taxon>Neoteleostei</taxon>
        <taxon>Acanthomorphata</taxon>
        <taxon>Ovalentaria</taxon>
        <taxon>Pomacentridae</taxon>
        <taxon>Stegastes</taxon>
    </lineage>
</organism>
<feature type="non-terminal residue" evidence="5">
    <location>
        <position position="110"/>
    </location>
</feature>
<dbReference type="GeneID" id="103375829"/>
<dbReference type="InterPro" id="IPR012223">
    <property type="entry name" value="TEII"/>
</dbReference>
<evidence type="ECO:0000256" key="1">
    <source>
        <dbReference type="ARBA" id="ARBA00007169"/>
    </source>
</evidence>
<dbReference type="Gene3D" id="3.40.50.1820">
    <property type="entry name" value="alpha/beta hydrolase"/>
    <property type="match status" value="1"/>
</dbReference>
<evidence type="ECO:0000256" key="2">
    <source>
        <dbReference type="ARBA" id="ARBA00012480"/>
    </source>
</evidence>